<proteinExistence type="predicted"/>
<dbReference type="Pfam" id="PF06866">
    <property type="entry name" value="DUF1256"/>
    <property type="match status" value="1"/>
</dbReference>
<dbReference type="NCBIfam" id="TIGR02841">
    <property type="entry name" value="spore_YyaC"/>
    <property type="match status" value="1"/>
</dbReference>
<name>A0ABY8EG81_9FIRM</name>
<dbReference type="InterPro" id="IPR009665">
    <property type="entry name" value="YyaC"/>
</dbReference>
<keyword evidence="2" id="KW-1185">Reference proteome</keyword>
<dbReference type="InterPro" id="IPR023430">
    <property type="entry name" value="Pept_HybD-like_dom_sf"/>
</dbReference>
<dbReference type="GO" id="GO:0006508">
    <property type="term" value="P:proteolysis"/>
    <property type="evidence" value="ECO:0007669"/>
    <property type="project" value="UniProtKB-KW"/>
</dbReference>
<keyword evidence="1" id="KW-0378">Hydrolase</keyword>
<gene>
    <name evidence="1" type="primary">yyaC</name>
    <name evidence="1" type="ORF">P4S50_07750</name>
</gene>
<accession>A0ABY8EG81</accession>
<evidence type="ECO:0000313" key="2">
    <source>
        <dbReference type="Proteomes" id="UP001222800"/>
    </source>
</evidence>
<keyword evidence="1" id="KW-0645">Protease</keyword>
<dbReference type="SUPFAM" id="SSF53163">
    <property type="entry name" value="HybD-like"/>
    <property type="match status" value="1"/>
</dbReference>
<dbReference type="GO" id="GO:0008233">
    <property type="term" value="F:peptidase activity"/>
    <property type="evidence" value="ECO:0007669"/>
    <property type="project" value="UniProtKB-KW"/>
</dbReference>
<protein>
    <submittedName>
        <fullName evidence="1">Spore protease YyaC</fullName>
    </submittedName>
</protein>
<dbReference type="RefSeq" id="WP_277734191.1">
    <property type="nucleotide sequence ID" value="NZ_CP120733.1"/>
</dbReference>
<sequence>MNEINIKDNNAYIHFPNILKNYIKGNYKEDHKEIVILCIGTDRCTGDSLGPLIGYKLQNKINKYKDIYIHGTLEEPVHAKNLNDTIEYINKHYENPFIIAIDACLGASDRIGCIKVSNGALKPGAGVNKKLPSVGDINILGIVNVSGFMEFMVLQNTRLQLIMKMSEFISRGIDHALWTCTQKNQIQNNIF</sequence>
<dbReference type="EMBL" id="CP120733">
    <property type="protein sequence ID" value="WFD11960.1"/>
    <property type="molecule type" value="Genomic_DNA"/>
</dbReference>
<dbReference type="Proteomes" id="UP001222800">
    <property type="component" value="Chromosome"/>
</dbReference>
<reference evidence="1 2" key="1">
    <citation type="submission" date="2023-03" db="EMBL/GenBank/DDBJ databases">
        <title>Complete genome sequence of Tepidibacter sp. SWIR-1, isolated from a deep-sea hydrothermal vent.</title>
        <authorList>
            <person name="Li X."/>
        </authorList>
    </citation>
    <scope>NUCLEOTIDE SEQUENCE [LARGE SCALE GENOMIC DNA]</scope>
    <source>
        <strain evidence="1 2">SWIR-1</strain>
    </source>
</reference>
<organism evidence="1 2">
    <name type="scientific">Tepidibacter hydrothermalis</name>
    <dbReference type="NCBI Taxonomy" id="3036126"/>
    <lineage>
        <taxon>Bacteria</taxon>
        <taxon>Bacillati</taxon>
        <taxon>Bacillota</taxon>
        <taxon>Clostridia</taxon>
        <taxon>Peptostreptococcales</taxon>
        <taxon>Peptostreptococcaceae</taxon>
        <taxon>Tepidibacter</taxon>
    </lineage>
</organism>
<evidence type="ECO:0000313" key="1">
    <source>
        <dbReference type="EMBL" id="WFD11960.1"/>
    </source>
</evidence>